<dbReference type="EMBL" id="JAIWYP010000008">
    <property type="protein sequence ID" value="KAH3785844.1"/>
    <property type="molecule type" value="Genomic_DNA"/>
</dbReference>
<gene>
    <name evidence="1" type="ORF">DPMN_163939</name>
</gene>
<evidence type="ECO:0000313" key="2">
    <source>
        <dbReference type="Proteomes" id="UP000828390"/>
    </source>
</evidence>
<dbReference type="Proteomes" id="UP000828390">
    <property type="component" value="Unassembled WGS sequence"/>
</dbReference>
<sequence length="86" mass="9542">MVGAVVDSAAEVSIISDRIYEAMVQQPPPRLRDVKLLMTRRDASMPSFVVGPVDLKIGNCWYRKHLHVAPKDVDMLLGLDILVNLG</sequence>
<keyword evidence="2" id="KW-1185">Reference proteome</keyword>
<reference evidence="1" key="1">
    <citation type="journal article" date="2019" name="bioRxiv">
        <title>The Genome of the Zebra Mussel, Dreissena polymorpha: A Resource for Invasive Species Research.</title>
        <authorList>
            <person name="McCartney M.A."/>
            <person name="Auch B."/>
            <person name="Kono T."/>
            <person name="Mallez S."/>
            <person name="Zhang Y."/>
            <person name="Obille A."/>
            <person name="Becker A."/>
            <person name="Abrahante J.E."/>
            <person name="Garbe J."/>
            <person name="Badalamenti J.P."/>
            <person name="Herman A."/>
            <person name="Mangelson H."/>
            <person name="Liachko I."/>
            <person name="Sullivan S."/>
            <person name="Sone E.D."/>
            <person name="Koren S."/>
            <person name="Silverstein K.A.T."/>
            <person name="Beckman K.B."/>
            <person name="Gohl D.M."/>
        </authorList>
    </citation>
    <scope>NUCLEOTIDE SEQUENCE</scope>
    <source>
        <strain evidence="1">Duluth1</strain>
        <tissue evidence="1">Whole animal</tissue>
    </source>
</reference>
<dbReference type="CDD" id="cd00303">
    <property type="entry name" value="retropepsin_like"/>
    <property type="match status" value="1"/>
</dbReference>
<dbReference type="InterPro" id="IPR021109">
    <property type="entry name" value="Peptidase_aspartic_dom_sf"/>
</dbReference>
<comment type="caution">
    <text evidence="1">The sequence shown here is derived from an EMBL/GenBank/DDBJ whole genome shotgun (WGS) entry which is preliminary data.</text>
</comment>
<evidence type="ECO:0008006" key="3">
    <source>
        <dbReference type="Google" id="ProtNLM"/>
    </source>
</evidence>
<dbReference type="SUPFAM" id="SSF50630">
    <property type="entry name" value="Acid proteases"/>
    <property type="match status" value="1"/>
</dbReference>
<name>A0A9D4ES30_DREPO</name>
<accession>A0A9D4ES30</accession>
<dbReference type="AlphaFoldDB" id="A0A9D4ES30"/>
<protein>
    <recommendedName>
        <fullName evidence="3">Peptidase A2 domain-containing protein</fullName>
    </recommendedName>
</protein>
<organism evidence="1 2">
    <name type="scientific">Dreissena polymorpha</name>
    <name type="common">Zebra mussel</name>
    <name type="synonym">Mytilus polymorpha</name>
    <dbReference type="NCBI Taxonomy" id="45954"/>
    <lineage>
        <taxon>Eukaryota</taxon>
        <taxon>Metazoa</taxon>
        <taxon>Spiralia</taxon>
        <taxon>Lophotrochozoa</taxon>
        <taxon>Mollusca</taxon>
        <taxon>Bivalvia</taxon>
        <taxon>Autobranchia</taxon>
        <taxon>Heteroconchia</taxon>
        <taxon>Euheterodonta</taxon>
        <taxon>Imparidentia</taxon>
        <taxon>Neoheterodontei</taxon>
        <taxon>Myida</taxon>
        <taxon>Dreissenoidea</taxon>
        <taxon>Dreissenidae</taxon>
        <taxon>Dreissena</taxon>
    </lineage>
</organism>
<reference evidence="1" key="2">
    <citation type="submission" date="2020-11" db="EMBL/GenBank/DDBJ databases">
        <authorList>
            <person name="McCartney M.A."/>
            <person name="Auch B."/>
            <person name="Kono T."/>
            <person name="Mallez S."/>
            <person name="Becker A."/>
            <person name="Gohl D.M."/>
            <person name="Silverstein K.A.T."/>
            <person name="Koren S."/>
            <person name="Bechman K.B."/>
            <person name="Herman A."/>
            <person name="Abrahante J.E."/>
            <person name="Garbe J."/>
        </authorList>
    </citation>
    <scope>NUCLEOTIDE SEQUENCE</scope>
    <source>
        <strain evidence="1">Duluth1</strain>
        <tissue evidence="1">Whole animal</tissue>
    </source>
</reference>
<proteinExistence type="predicted"/>
<dbReference type="Gene3D" id="2.40.70.10">
    <property type="entry name" value="Acid Proteases"/>
    <property type="match status" value="1"/>
</dbReference>
<evidence type="ECO:0000313" key="1">
    <source>
        <dbReference type="EMBL" id="KAH3785844.1"/>
    </source>
</evidence>